<dbReference type="EMBL" id="KV918777">
    <property type="protein sequence ID" value="OSX80295.1"/>
    <property type="molecule type" value="Genomic_DNA"/>
</dbReference>
<organism evidence="2 3">
    <name type="scientific">Porphyra umbilicalis</name>
    <name type="common">Purple laver</name>
    <name type="synonym">Red alga</name>
    <dbReference type="NCBI Taxonomy" id="2786"/>
    <lineage>
        <taxon>Eukaryota</taxon>
        <taxon>Rhodophyta</taxon>
        <taxon>Bangiophyceae</taxon>
        <taxon>Bangiales</taxon>
        <taxon>Bangiaceae</taxon>
        <taxon>Porphyra</taxon>
    </lineage>
</organism>
<feature type="compositionally biased region" description="Basic residues" evidence="1">
    <location>
        <begin position="189"/>
        <end position="204"/>
    </location>
</feature>
<proteinExistence type="predicted"/>
<reference evidence="2 3" key="1">
    <citation type="submission" date="2017-03" db="EMBL/GenBank/DDBJ databases">
        <title>WGS assembly of Porphyra umbilicalis.</title>
        <authorList>
            <person name="Brawley S.H."/>
            <person name="Blouin N.A."/>
            <person name="Ficko-Blean E."/>
            <person name="Wheeler G.L."/>
            <person name="Lohr M."/>
            <person name="Goodson H.V."/>
            <person name="Jenkins J.W."/>
            <person name="Blaby-Haas C.E."/>
            <person name="Helliwell K.E."/>
            <person name="Chan C."/>
            <person name="Marriage T."/>
            <person name="Bhattacharya D."/>
            <person name="Klein A.S."/>
            <person name="Badis Y."/>
            <person name="Brodie J."/>
            <person name="Cao Y."/>
            <person name="Collen J."/>
            <person name="Dittami S.M."/>
            <person name="Gachon C.M."/>
            <person name="Green B.R."/>
            <person name="Karpowicz S."/>
            <person name="Kim J.W."/>
            <person name="Kudahl U."/>
            <person name="Lin S."/>
            <person name="Michel G."/>
            <person name="Mittag M."/>
            <person name="Olson B.J."/>
            <person name="Pangilinan J."/>
            <person name="Peng Y."/>
            <person name="Qiu H."/>
            <person name="Shu S."/>
            <person name="Singer J.T."/>
            <person name="Smith A.G."/>
            <person name="Sprecher B.N."/>
            <person name="Wagner V."/>
            <person name="Wang W."/>
            <person name="Wang Z.-Y."/>
            <person name="Yan J."/>
            <person name="Yarish C."/>
            <person name="Zoeuner-Riek S."/>
            <person name="Zhuang Y."/>
            <person name="Zou Y."/>
            <person name="Lindquist E.A."/>
            <person name="Grimwood J."/>
            <person name="Barry K."/>
            <person name="Rokhsar D.S."/>
            <person name="Schmutz J."/>
            <person name="Stiller J.W."/>
            <person name="Grossman A.R."/>
            <person name="Prochnik S.E."/>
        </authorList>
    </citation>
    <scope>NUCLEOTIDE SEQUENCE [LARGE SCALE GENOMIC DNA]</scope>
    <source>
        <strain evidence="2">4086291</strain>
    </source>
</reference>
<protein>
    <submittedName>
        <fullName evidence="2">Uncharacterized protein</fullName>
    </submittedName>
</protein>
<keyword evidence="3" id="KW-1185">Reference proteome</keyword>
<dbReference type="AlphaFoldDB" id="A0A1X6PHL7"/>
<feature type="region of interest" description="Disordered" evidence="1">
    <location>
        <begin position="1"/>
        <end position="46"/>
    </location>
</feature>
<feature type="region of interest" description="Disordered" evidence="1">
    <location>
        <begin position="114"/>
        <end position="213"/>
    </location>
</feature>
<sequence length="213" mass="23715">MRLGVPVGARPSPPSATTTGGRRCAVAAHPDRPGAGHGRSRAVHGRGAASFLRRQHAVSVGGDEWTILGSRQRPAIGGSYAARSARPGHWSPPPGRWSPAWRLVPLRRRYWHQRRQRRWSLPQPPAGRLASHRGRDDHHLQLQRPRGVYAYRPPPSPQPCRNGQQAPVPQKYPLRVGGGGRCLPTLAGRGRRRGVARGRRRRRRMERDARAAR</sequence>
<accession>A0A1X6PHL7</accession>
<evidence type="ECO:0000313" key="3">
    <source>
        <dbReference type="Proteomes" id="UP000218209"/>
    </source>
</evidence>
<dbReference type="Proteomes" id="UP000218209">
    <property type="component" value="Unassembled WGS sequence"/>
</dbReference>
<evidence type="ECO:0000256" key="1">
    <source>
        <dbReference type="SAM" id="MobiDB-lite"/>
    </source>
</evidence>
<gene>
    <name evidence="2" type="ORF">BU14_0055s0018</name>
</gene>
<name>A0A1X6PHL7_PORUM</name>
<evidence type="ECO:0000313" key="2">
    <source>
        <dbReference type="EMBL" id="OSX80295.1"/>
    </source>
</evidence>